<comment type="caution">
    <text evidence="7">The sequence shown here is derived from an EMBL/GenBank/DDBJ whole genome shotgun (WGS) entry which is preliminary data.</text>
</comment>
<keyword evidence="3" id="KW-0479">Metal-binding</keyword>
<feature type="domain" description="Extradiol ring-cleavage dioxygenase class III enzyme subunit B" evidence="6">
    <location>
        <begin position="34"/>
        <end position="233"/>
    </location>
</feature>
<protein>
    <recommendedName>
        <fullName evidence="6">Extradiol ring-cleavage dioxygenase class III enzyme subunit B domain-containing protein</fullName>
    </recommendedName>
</protein>
<dbReference type="CDD" id="cd07363">
    <property type="entry name" value="45_DOPA_Dioxygenase"/>
    <property type="match status" value="1"/>
</dbReference>
<proteinExistence type="inferred from homology"/>
<dbReference type="InterPro" id="IPR004183">
    <property type="entry name" value="Xdiol_dOase_suB"/>
</dbReference>
<gene>
    <name evidence="7" type="ORF">AC631_05929</name>
</gene>
<dbReference type="Gene3D" id="3.40.830.10">
    <property type="entry name" value="LigB-like"/>
    <property type="match status" value="1"/>
</dbReference>
<sequence length="300" mass="34446">MTKLETMPSYFIGHGGVGVLNTSRTYLDHYRNQLTLIGEEILSLNPKAVIVTSGHFESPHGQNKIQINVKENTDVAYDYFFKHDDPEVYKLKFDHHGSKAIADELAEYLKDVDKSLLIEKIEKDTDHGVWVPCKLMFREENLPLKFPIISLSTLNPKYNNFNQQINLGISLSKLREMGYIIVNLGMIVHNVYASLNASKVIDQFKNDKYKLGTITNDNFERDFTKEAQDLVSLDNIIERRKMTADLEFNTSSNLRFAHPSLEHFTPFLIFIGTSLNDDSGFTYDINTYDKGMSYASFKFE</sequence>
<dbReference type="PANTHER" id="PTHR30096:SF0">
    <property type="entry name" value="4,5-DOPA DIOXYGENASE EXTRADIOL-LIKE PROTEIN"/>
    <property type="match status" value="1"/>
</dbReference>
<evidence type="ECO:0000256" key="4">
    <source>
        <dbReference type="ARBA" id="ARBA00022833"/>
    </source>
</evidence>
<organism evidence="7 8">
    <name type="scientific">Debaryomyces fabryi</name>
    <dbReference type="NCBI Taxonomy" id="58627"/>
    <lineage>
        <taxon>Eukaryota</taxon>
        <taxon>Fungi</taxon>
        <taxon>Dikarya</taxon>
        <taxon>Ascomycota</taxon>
        <taxon>Saccharomycotina</taxon>
        <taxon>Pichiomycetes</taxon>
        <taxon>Debaryomycetaceae</taxon>
        <taxon>Debaryomyces</taxon>
    </lineage>
</organism>
<dbReference type="PIRSF" id="PIRSF006157">
    <property type="entry name" value="Doxgns_DODA"/>
    <property type="match status" value="1"/>
</dbReference>
<evidence type="ECO:0000256" key="1">
    <source>
        <dbReference type="ARBA" id="ARBA00001947"/>
    </source>
</evidence>
<dbReference type="GO" id="GO:0016702">
    <property type="term" value="F:oxidoreductase activity, acting on single donors with incorporation of molecular oxygen, incorporation of two atoms of oxygen"/>
    <property type="evidence" value="ECO:0007669"/>
    <property type="project" value="UniProtKB-ARBA"/>
</dbReference>
<dbReference type="GO" id="GO:0008198">
    <property type="term" value="F:ferrous iron binding"/>
    <property type="evidence" value="ECO:0007669"/>
    <property type="project" value="InterPro"/>
</dbReference>
<dbReference type="GO" id="GO:0008270">
    <property type="term" value="F:zinc ion binding"/>
    <property type="evidence" value="ECO:0007669"/>
    <property type="project" value="InterPro"/>
</dbReference>
<dbReference type="Pfam" id="PF02900">
    <property type="entry name" value="LigB"/>
    <property type="match status" value="1"/>
</dbReference>
<dbReference type="AlphaFoldDB" id="A0A0V1PQ06"/>
<evidence type="ECO:0000313" key="7">
    <source>
        <dbReference type="EMBL" id="KRZ98311.1"/>
    </source>
</evidence>
<dbReference type="OrthoDB" id="7396853at2759"/>
<comment type="cofactor">
    <cofactor evidence="1">
        <name>Zn(2+)</name>
        <dbReference type="ChEBI" id="CHEBI:29105"/>
    </cofactor>
</comment>
<dbReference type="GeneID" id="26842938"/>
<comment type="similarity">
    <text evidence="2">Belongs to the DODA-type extradiol aromatic ring-opening dioxygenase family.</text>
</comment>
<dbReference type="EMBL" id="LMYN01000349">
    <property type="protein sequence ID" value="KRZ98311.1"/>
    <property type="molecule type" value="Genomic_DNA"/>
</dbReference>
<name>A0A0V1PQ06_9ASCO</name>
<keyword evidence="5" id="KW-0560">Oxidoreductase</keyword>
<dbReference type="Proteomes" id="UP000054251">
    <property type="component" value="Unassembled WGS sequence"/>
</dbReference>
<keyword evidence="8" id="KW-1185">Reference proteome</keyword>
<reference evidence="7 8" key="1">
    <citation type="submission" date="2015-11" db="EMBL/GenBank/DDBJ databases">
        <title>The genome of Debaryomyces fabryi.</title>
        <authorList>
            <person name="Tafer H."/>
            <person name="Lopandic K."/>
        </authorList>
    </citation>
    <scope>NUCLEOTIDE SEQUENCE [LARGE SCALE GENOMIC DNA]</scope>
    <source>
        <strain evidence="7 8">CBS 789</strain>
    </source>
</reference>
<accession>A0A0V1PQ06</accession>
<dbReference type="RefSeq" id="XP_015464414.1">
    <property type="nucleotide sequence ID" value="XM_015614758.1"/>
</dbReference>
<evidence type="ECO:0000256" key="3">
    <source>
        <dbReference type="ARBA" id="ARBA00022723"/>
    </source>
</evidence>
<evidence type="ECO:0000256" key="5">
    <source>
        <dbReference type="ARBA" id="ARBA00023002"/>
    </source>
</evidence>
<evidence type="ECO:0000256" key="2">
    <source>
        <dbReference type="ARBA" id="ARBA00007581"/>
    </source>
</evidence>
<dbReference type="InterPro" id="IPR014436">
    <property type="entry name" value="Extradiol_dOase_DODA"/>
</dbReference>
<dbReference type="PANTHER" id="PTHR30096">
    <property type="entry name" value="4,5-DOPA DIOXYGENASE EXTRADIOL-LIKE PROTEIN"/>
    <property type="match status" value="1"/>
</dbReference>
<evidence type="ECO:0000259" key="6">
    <source>
        <dbReference type="Pfam" id="PF02900"/>
    </source>
</evidence>
<evidence type="ECO:0000313" key="8">
    <source>
        <dbReference type="Proteomes" id="UP000054251"/>
    </source>
</evidence>
<dbReference type="SUPFAM" id="SSF53213">
    <property type="entry name" value="LigB-like"/>
    <property type="match status" value="1"/>
</dbReference>
<keyword evidence="4" id="KW-0862">Zinc</keyword>